<name>K2KJX5_HELPX</name>
<protein>
    <recommendedName>
        <fullName evidence="4">Lipoprotein</fullName>
    </recommendedName>
</protein>
<keyword evidence="1" id="KW-0812">Transmembrane</keyword>
<feature type="transmembrane region" description="Helical" evidence="1">
    <location>
        <begin position="12"/>
        <end position="29"/>
    </location>
</feature>
<keyword evidence="1" id="KW-1133">Transmembrane helix</keyword>
<sequence length="40" mass="4986">MIKICFKIRYNHPFNVFYLFSMACSSLWWCRRFSNAPPYF</sequence>
<gene>
    <name evidence="2" type="ORF">OUM_1672</name>
</gene>
<evidence type="ECO:0000313" key="2">
    <source>
        <dbReference type="EMBL" id="EKE88153.1"/>
    </source>
</evidence>
<evidence type="ECO:0000313" key="3">
    <source>
        <dbReference type="Proteomes" id="UP000006766"/>
    </source>
</evidence>
<evidence type="ECO:0008006" key="4">
    <source>
        <dbReference type="Google" id="ProtNLM"/>
    </source>
</evidence>
<evidence type="ECO:0000256" key="1">
    <source>
        <dbReference type="SAM" id="Phobius"/>
    </source>
</evidence>
<dbReference type="Proteomes" id="UP000006766">
    <property type="component" value="Unassembled WGS sequence"/>
</dbReference>
<organism evidence="2 3">
    <name type="scientific">Helicobacter pylori R038b</name>
    <dbReference type="NCBI Taxonomy" id="1145115"/>
    <lineage>
        <taxon>Bacteria</taxon>
        <taxon>Pseudomonadati</taxon>
        <taxon>Campylobacterota</taxon>
        <taxon>Epsilonproteobacteria</taxon>
        <taxon>Campylobacterales</taxon>
        <taxon>Helicobacteraceae</taxon>
        <taxon>Helicobacter</taxon>
    </lineage>
</organism>
<dbReference type="PROSITE" id="PS51257">
    <property type="entry name" value="PROKAR_LIPOPROTEIN"/>
    <property type="match status" value="1"/>
</dbReference>
<reference evidence="2 3" key="1">
    <citation type="journal article" date="2013" name="Pathog. Dis.">
        <title>Genome sequences of 65 Helicobacter pylori strains isolated from asymptomatic individuals and patients with gastric cancer, peptic ulcer disease, or gastritis.</title>
        <authorList>
            <person name="Blanchard T.G."/>
            <person name="Czinn S.J."/>
            <person name="Correa P."/>
            <person name="Nakazawa T."/>
            <person name="Keelan M."/>
            <person name="Morningstar L."/>
            <person name="Santana-Cruz I."/>
            <person name="Maroo A."/>
            <person name="McCracken C."/>
            <person name="Shefchek K."/>
            <person name="Daugherty S."/>
            <person name="Song Y."/>
            <person name="Fraser C.M."/>
            <person name="Fricke W.F."/>
        </authorList>
    </citation>
    <scope>NUCLEOTIDE SEQUENCE [LARGE SCALE GENOMIC DNA]</scope>
    <source>
        <strain evidence="2 3">R038b</strain>
    </source>
</reference>
<dbReference type="PATRIC" id="fig|1145115.3.peg.1619"/>
<keyword evidence="1" id="KW-0472">Membrane</keyword>
<proteinExistence type="predicted"/>
<comment type="caution">
    <text evidence="2">The sequence shown here is derived from an EMBL/GenBank/DDBJ whole genome shotgun (WGS) entry which is preliminary data.</text>
</comment>
<dbReference type="EMBL" id="AMOV01000014">
    <property type="protein sequence ID" value="EKE88153.1"/>
    <property type="molecule type" value="Genomic_DNA"/>
</dbReference>
<accession>K2KJX5</accession>
<dbReference type="AlphaFoldDB" id="K2KJX5"/>